<comment type="caution">
    <text evidence="10">The sequence shown here is derived from an EMBL/GenBank/DDBJ whole genome shotgun (WGS) entry which is preliminary data.</text>
</comment>
<dbReference type="InterPro" id="IPR037278">
    <property type="entry name" value="ARFGAP/RecO"/>
</dbReference>
<evidence type="ECO:0000256" key="7">
    <source>
        <dbReference type="ARBA" id="ARBA00033409"/>
    </source>
</evidence>
<dbReference type="InterPro" id="IPR012340">
    <property type="entry name" value="NA-bd_OB-fold"/>
</dbReference>
<dbReference type="PANTHER" id="PTHR33991">
    <property type="entry name" value="DNA REPAIR PROTEIN RECO"/>
    <property type="match status" value="1"/>
</dbReference>
<gene>
    <name evidence="8 10" type="primary">recO</name>
    <name evidence="10" type="ORF">H2508_05360</name>
</gene>
<evidence type="ECO:0000256" key="3">
    <source>
        <dbReference type="ARBA" id="ARBA00021310"/>
    </source>
</evidence>
<dbReference type="InterPro" id="IPR022572">
    <property type="entry name" value="DNA_rep/recomb_RecO_N"/>
</dbReference>
<dbReference type="Pfam" id="PF11967">
    <property type="entry name" value="RecO_N"/>
    <property type="match status" value="1"/>
</dbReference>
<dbReference type="AlphaFoldDB" id="A0A7W2YJE3"/>
<dbReference type="Proteomes" id="UP000539350">
    <property type="component" value="Unassembled WGS sequence"/>
</dbReference>
<feature type="domain" description="DNA replication/recombination mediator RecO N-terminal" evidence="9">
    <location>
        <begin position="5"/>
        <end position="78"/>
    </location>
</feature>
<dbReference type="GO" id="GO:0006310">
    <property type="term" value="P:DNA recombination"/>
    <property type="evidence" value="ECO:0007669"/>
    <property type="project" value="UniProtKB-UniRule"/>
</dbReference>
<dbReference type="PANTHER" id="PTHR33991:SF1">
    <property type="entry name" value="DNA REPAIR PROTEIN RECO"/>
    <property type="match status" value="1"/>
</dbReference>
<keyword evidence="5 8" id="KW-0233">DNA recombination</keyword>
<sequence>MRVNLQPAFLLHSRPYRDSSQLLEVFTPEYGRLSLVGRGVHRKARGGSLRATLQPFRPLLLSFSGRSELQSLVSAEPAGLAITLRGERLFSGLYLNELLLRLLHSQSPHQALFAYYGETLHNLSGEAAIDTVLRSFELRLLDELGYGFDPLWDVRAQSSVKAEAWYEYHPGLGLVECHSQAVPEHSRFAGHDLQAIAKGQFGGARSQVAKRLLRQVIAEHLGGRPLHTRELFRQFRQKAVQ</sequence>
<dbReference type="RefSeq" id="WP_182169721.1">
    <property type="nucleotide sequence ID" value="NZ_JACFXU010000013.1"/>
</dbReference>
<dbReference type="NCBIfam" id="TIGR00613">
    <property type="entry name" value="reco"/>
    <property type="match status" value="1"/>
</dbReference>
<dbReference type="InterPro" id="IPR003717">
    <property type="entry name" value="RecO"/>
</dbReference>
<evidence type="ECO:0000256" key="6">
    <source>
        <dbReference type="ARBA" id="ARBA00023204"/>
    </source>
</evidence>
<dbReference type="HAMAP" id="MF_00201">
    <property type="entry name" value="RecO"/>
    <property type="match status" value="1"/>
</dbReference>
<comment type="similarity">
    <text evidence="2 8">Belongs to the RecO family.</text>
</comment>
<evidence type="ECO:0000256" key="4">
    <source>
        <dbReference type="ARBA" id="ARBA00022763"/>
    </source>
</evidence>
<reference evidence="10 11" key="1">
    <citation type="submission" date="2020-07" db="EMBL/GenBank/DDBJ databases">
        <title>Halieaceae bacterium, F7430, whole genome shotgun sequencing project.</title>
        <authorList>
            <person name="Jiang S."/>
            <person name="Liu Z.W."/>
            <person name="Du Z.J."/>
        </authorList>
    </citation>
    <scope>NUCLEOTIDE SEQUENCE [LARGE SCALE GENOMIC DNA]</scope>
    <source>
        <strain evidence="10 11">F7430</strain>
    </source>
</reference>
<evidence type="ECO:0000256" key="5">
    <source>
        <dbReference type="ARBA" id="ARBA00023172"/>
    </source>
</evidence>
<keyword evidence="4 8" id="KW-0227">DNA damage</keyword>
<proteinExistence type="inferred from homology"/>
<organism evidence="10 11">
    <name type="scientific">Sediminihaliea albiluteola</name>
    <dbReference type="NCBI Taxonomy" id="2758564"/>
    <lineage>
        <taxon>Bacteria</taxon>
        <taxon>Pseudomonadati</taxon>
        <taxon>Pseudomonadota</taxon>
        <taxon>Gammaproteobacteria</taxon>
        <taxon>Cellvibrionales</taxon>
        <taxon>Halieaceae</taxon>
        <taxon>Sediminihaliea</taxon>
    </lineage>
</organism>
<evidence type="ECO:0000259" key="9">
    <source>
        <dbReference type="Pfam" id="PF11967"/>
    </source>
</evidence>
<comment type="function">
    <text evidence="1 8">Involved in DNA repair and RecF pathway recombination.</text>
</comment>
<accession>A0A7W2YJE3</accession>
<evidence type="ECO:0000313" key="10">
    <source>
        <dbReference type="EMBL" id="MBA6412534.1"/>
    </source>
</evidence>
<name>A0A7W2YJE3_9GAMM</name>
<dbReference type="InterPro" id="IPR042242">
    <property type="entry name" value="RecO_C"/>
</dbReference>
<dbReference type="Gene3D" id="2.40.50.140">
    <property type="entry name" value="Nucleic acid-binding proteins"/>
    <property type="match status" value="1"/>
</dbReference>
<dbReference type="GO" id="GO:0006302">
    <property type="term" value="P:double-strand break repair"/>
    <property type="evidence" value="ECO:0007669"/>
    <property type="project" value="TreeGrafter"/>
</dbReference>
<keyword evidence="11" id="KW-1185">Reference proteome</keyword>
<evidence type="ECO:0000313" key="11">
    <source>
        <dbReference type="Proteomes" id="UP000539350"/>
    </source>
</evidence>
<dbReference type="SUPFAM" id="SSF57863">
    <property type="entry name" value="ArfGap/RecO-like zinc finger"/>
    <property type="match status" value="1"/>
</dbReference>
<dbReference type="SUPFAM" id="SSF50249">
    <property type="entry name" value="Nucleic acid-binding proteins"/>
    <property type="match status" value="1"/>
</dbReference>
<evidence type="ECO:0000256" key="2">
    <source>
        <dbReference type="ARBA" id="ARBA00007452"/>
    </source>
</evidence>
<evidence type="ECO:0000256" key="8">
    <source>
        <dbReference type="HAMAP-Rule" id="MF_00201"/>
    </source>
</evidence>
<evidence type="ECO:0000256" key="1">
    <source>
        <dbReference type="ARBA" id="ARBA00003065"/>
    </source>
</evidence>
<protein>
    <recommendedName>
        <fullName evidence="3 8">DNA repair protein RecO</fullName>
    </recommendedName>
    <alternativeName>
        <fullName evidence="7 8">Recombination protein O</fullName>
    </alternativeName>
</protein>
<dbReference type="Pfam" id="PF02565">
    <property type="entry name" value="RecO_C"/>
    <property type="match status" value="1"/>
</dbReference>
<dbReference type="EMBL" id="JACFXU010000013">
    <property type="protein sequence ID" value="MBA6412534.1"/>
    <property type="molecule type" value="Genomic_DNA"/>
</dbReference>
<keyword evidence="6 8" id="KW-0234">DNA repair</keyword>
<dbReference type="Gene3D" id="1.20.1440.120">
    <property type="entry name" value="Recombination protein O, C-terminal domain"/>
    <property type="match status" value="1"/>
</dbReference>
<dbReference type="GO" id="GO:0043590">
    <property type="term" value="C:bacterial nucleoid"/>
    <property type="evidence" value="ECO:0007669"/>
    <property type="project" value="TreeGrafter"/>
</dbReference>